<comment type="caution">
    <text evidence="2">The sequence shown here is derived from an EMBL/GenBank/DDBJ whole genome shotgun (WGS) entry which is preliminary data.</text>
</comment>
<proteinExistence type="predicted"/>
<accession>A0A077M9D9</accession>
<evidence type="ECO:0000313" key="3">
    <source>
        <dbReference type="Proteomes" id="UP000035720"/>
    </source>
</evidence>
<feature type="transmembrane region" description="Helical" evidence="1">
    <location>
        <begin position="20"/>
        <end position="43"/>
    </location>
</feature>
<keyword evidence="3" id="KW-1185">Reference proteome</keyword>
<keyword evidence="1" id="KW-0472">Membrane</keyword>
<organism evidence="2 3">
    <name type="scientific">Nostocoides jenkinsii Ben 74</name>
    <dbReference type="NCBI Taxonomy" id="1193518"/>
    <lineage>
        <taxon>Bacteria</taxon>
        <taxon>Bacillati</taxon>
        <taxon>Actinomycetota</taxon>
        <taxon>Actinomycetes</taxon>
        <taxon>Micrococcales</taxon>
        <taxon>Intrasporangiaceae</taxon>
        <taxon>Nostocoides</taxon>
    </lineage>
</organism>
<dbReference type="AlphaFoldDB" id="A0A077M9D9"/>
<dbReference type="Proteomes" id="UP000035720">
    <property type="component" value="Unassembled WGS sequence"/>
</dbReference>
<protein>
    <submittedName>
        <fullName evidence="2">Uncharacterized protein</fullName>
    </submittedName>
</protein>
<keyword evidence="1" id="KW-0812">Transmembrane</keyword>
<keyword evidence="1" id="KW-1133">Transmembrane helix</keyword>
<gene>
    <name evidence="2" type="ORF">BN13_170051</name>
</gene>
<feature type="transmembrane region" description="Helical" evidence="1">
    <location>
        <begin position="101"/>
        <end position="120"/>
    </location>
</feature>
<evidence type="ECO:0000313" key="2">
    <source>
        <dbReference type="EMBL" id="CCI52450.1"/>
    </source>
</evidence>
<reference evidence="2 3" key="1">
    <citation type="journal article" date="2013" name="ISME J.">
        <title>A metabolic model for members of the genus Tetrasphaera involved in enhanced biological phosphorus removal.</title>
        <authorList>
            <person name="Kristiansen R."/>
            <person name="Nguyen H.T.T."/>
            <person name="Saunders A.M."/>
            <person name="Nielsen J.L."/>
            <person name="Wimmer R."/>
            <person name="Le V.Q."/>
            <person name="McIlroy S.J."/>
            <person name="Petrovski S."/>
            <person name="Seviour R.J."/>
            <person name="Calteau A."/>
            <person name="Nielsen K.L."/>
            <person name="Nielsen P.H."/>
        </authorList>
    </citation>
    <scope>NUCLEOTIDE SEQUENCE [LARGE SCALE GENOMIC DNA]</scope>
    <source>
        <strain evidence="2 3">Ben 74</strain>
    </source>
</reference>
<sequence length="145" mass="15078">MSAPRHWESTAVAVLLTAEVLALTVILLPLGLVCWVVGLVLLAKCRRWTRAQITRAALVLGTGLPVAGLALVASGMAFHAAGRVCSPGADGGQQCTYTGSGPAVLLPWLLAALGIAYAALQVVTARRLLEAVGEHGPRPRGLRLR</sequence>
<dbReference type="EMBL" id="CAJC01000079">
    <property type="protein sequence ID" value="CCI52450.1"/>
    <property type="molecule type" value="Genomic_DNA"/>
</dbReference>
<evidence type="ECO:0000256" key="1">
    <source>
        <dbReference type="SAM" id="Phobius"/>
    </source>
</evidence>
<dbReference type="RefSeq" id="WP_048544825.1">
    <property type="nucleotide sequence ID" value="NZ_HF571038.1"/>
</dbReference>
<feature type="transmembrane region" description="Helical" evidence="1">
    <location>
        <begin position="55"/>
        <end position="81"/>
    </location>
</feature>
<name>A0A077M9D9_9MICO</name>